<protein>
    <recommendedName>
        <fullName evidence="2">Methyltransferase type 11 domain-containing protein</fullName>
    </recommendedName>
</protein>
<dbReference type="SUPFAM" id="SSF53335">
    <property type="entry name" value="S-adenosyl-L-methionine-dependent methyltransferases"/>
    <property type="match status" value="1"/>
</dbReference>
<evidence type="ECO:0008006" key="2">
    <source>
        <dbReference type="Google" id="ProtNLM"/>
    </source>
</evidence>
<dbReference type="AlphaFoldDB" id="A0A382BVN2"/>
<dbReference type="InterPro" id="IPR029063">
    <property type="entry name" value="SAM-dependent_MTases_sf"/>
</dbReference>
<gene>
    <name evidence="1" type="ORF">METZ01_LOCUS170415</name>
</gene>
<accession>A0A382BVN2</accession>
<evidence type="ECO:0000313" key="1">
    <source>
        <dbReference type="EMBL" id="SVB17561.1"/>
    </source>
</evidence>
<sequence>MKDMDINLQRYKQYYDFILDDWWEYYLLSLNKSSRIKSTEYHHMYTVNLTQLAFLRKKCDGLIIDVGCGENRFKRFEPNQIVGVDINPCADIKDFVDDDFVKNYIENFGGLYACNSLHFDSKLDWGYEKSTEGPRTNLGFFENTKRAFKMVKPGGYACVSYGAHQIGVDKQIADFNQEGWEIINYWCSINNKGLFDYVKSCINELPVKVKENERENLLKECLYIFNERDTMNGNYRITYKKYV</sequence>
<organism evidence="1">
    <name type="scientific">marine metagenome</name>
    <dbReference type="NCBI Taxonomy" id="408172"/>
    <lineage>
        <taxon>unclassified sequences</taxon>
        <taxon>metagenomes</taxon>
        <taxon>ecological metagenomes</taxon>
    </lineage>
</organism>
<proteinExistence type="predicted"/>
<reference evidence="1" key="1">
    <citation type="submission" date="2018-05" db="EMBL/GenBank/DDBJ databases">
        <authorList>
            <person name="Lanie J.A."/>
            <person name="Ng W.-L."/>
            <person name="Kazmierczak K.M."/>
            <person name="Andrzejewski T.M."/>
            <person name="Davidsen T.M."/>
            <person name="Wayne K.J."/>
            <person name="Tettelin H."/>
            <person name="Glass J.I."/>
            <person name="Rusch D."/>
            <person name="Podicherti R."/>
            <person name="Tsui H.-C.T."/>
            <person name="Winkler M.E."/>
        </authorList>
    </citation>
    <scope>NUCLEOTIDE SEQUENCE</scope>
</reference>
<name>A0A382BVN2_9ZZZZ</name>
<dbReference type="EMBL" id="UINC01031466">
    <property type="protein sequence ID" value="SVB17561.1"/>
    <property type="molecule type" value="Genomic_DNA"/>
</dbReference>